<reference evidence="3" key="1">
    <citation type="journal article" date="2023" name="Mol. Phylogenet. Evol.">
        <title>Genome-scale phylogeny and comparative genomics of the fungal order Sordariales.</title>
        <authorList>
            <person name="Hensen N."/>
            <person name="Bonometti L."/>
            <person name="Westerberg I."/>
            <person name="Brannstrom I.O."/>
            <person name="Guillou S."/>
            <person name="Cros-Aarteil S."/>
            <person name="Calhoun S."/>
            <person name="Haridas S."/>
            <person name="Kuo A."/>
            <person name="Mondo S."/>
            <person name="Pangilinan J."/>
            <person name="Riley R."/>
            <person name="LaButti K."/>
            <person name="Andreopoulos B."/>
            <person name="Lipzen A."/>
            <person name="Chen C."/>
            <person name="Yan M."/>
            <person name="Daum C."/>
            <person name="Ng V."/>
            <person name="Clum A."/>
            <person name="Steindorff A."/>
            <person name="Ohm R.A."/>
            <person name="Martin F."/>
            <person name="Silar P."/>
            <person name="Natvig D.O."/>
            <person name="Lalanne C."/>
            <person name="Gautier V."/>
            <person name="Ament-Velasquez S.L."/>
            <person name="Kruys A."/>
            <person name="Hutchinson M.I."/>
            <person name="Powell A.J."/>
            <person name="Barry K."/>
            <person name="Miller A.N."/>
            <person name="Grigoriev I.V."/>
            <person name="Debuchy R."/>
            <person name="Gladieux P."/>
            <person name="Hiltunen Thoren M."/>
            <person name="Johannesson H."/>
        </authorList>
    </citation>
    <scope>NUCLEOTIDE SEQUENCE [LARGE SCALE GENOMIC DNA]</scope>
    <source>
        <strain evidence="3">CBS 340.73</strain>
    </source>
</reference>
<feature type="compositionally biased region" description="Low complexity" evidence="1">
    <location>
        <begin position="115"/>
        <end position="131"/>
    </location>
</feature>
<keyword evidence="3" id="KW-1185">Reference proteome</keyword>
<protein>
    <recommendedName>
        <fullName evidence="4">Riboflavin kinase</fullName>
    </recommendedName>
</protein>
<organism evidence="2 3">
    <name type="scientific">Diplogelasinospora grovesii</name>
    <dbReference type="NCBI Taxonomy" id="303347"/>
    <lineage>
        <taxon>Eukaryota</taxon>
        <taxon>Fungi</taxon>
        <taxon>Dikarya</taxon>
        <taxon>Ascomycota</taxon>
        <taxon>Pezizomycotina</taxon>
        <taxon>Sordariomycetes</taxon>
        <taxon>Sordariomycetidae</taxon>
        <taxon>Sordariales</taxon>
        <taxon>Diplogelasinosporaceae</taxon>
        <taxon>Diplogelasinospora</taxon>
    </lineage>
</organism>
<evidence type="ECO:0000313" key="2">
    <source>
        <dbReference type="EMBL" id="KAK3939335.1"/>
    </source>
</evidence>
<evidence type="ECO:0008006" key="4">
    <source>
        <dbReference type="Google" id="ProtNLM"/>
    </source>
</evidence>
<accession>A0AAN6S3Q7</accession>
<name>A0AAN6S3Q7_9PEZI</name>
<evidence type="ECO:0000313" key="3">
    <source>
        <dbReference type="Proteomes" id="UP001303473"/>
    </source>
</evidence>
<comment type="caution">
    <text evidence="2">The sequence shown here is derived from an EMBL/GenBank/DDBJ whole genome shotgun (WGS) entry which is preliminary data.</text>
</comment>
<feature type="region of interest" description="Disordered" evidence="1">
    <location>
        <begin position="49"/>
        <end position="86"/>
    </location>
</feature>
<dbReference type="AlphaFoldDB" id="A0AAN6S3Q7"/>
<dbReference type="Proteomes" id="UP001303473">
    <property type="component" value="Unassembled WGS sequence"/>
</dbReference>
<sequence length="675" mass="72576">MCQIKELDLGVRLHGHYALLPLNKPSTLASSNPGPTKPIEDDILDYYCEEDVPAPPPLPSRPSRRGPHLVTTCPPGTSTPFPKSPGSLLSATPVSYGATLTASPFLLSPGPYSPLTPASASSPPSSYASPPVDDDDDDGSTSSSSFWHTALSETRHFAGGLMPHPTESTKHFTILRHSPPLIFYRGSTTSVTITIFSARDHPLPPDRTLWLTQRGFSGDSGMKLKALVGATSTWLDVTPCAQVQPRHLPFGDERSWQRDIGKTAKRSLKDKGEKKAHVPRETHVVRIPASSLDGYFRLVLCTGTGGADGEGKTTTTTTRRKVVLCNSPVFRVASLSTDSSVLRGASLSTLPLEMGVKVASVLASHAVSTYMGPVTGVVGKVQGRVEKLKPGLTGLTVVTRELLYHHRSGVGGARLGAAEEEEEEDKYTQGRRHQRYQIQTETAHGGGGGGVVAAGAPEKKPFPLKFSAKVVVGVVGTDSEQMGILPAVSTLANVPDGIKRRLKGAVYFGWARLCPDNEREGSEGTEWYEAVITAAPCGVPSSVVAADTRVTVTLIGHDAAPRVSEVKMKIIVMGLIRTLADTAREGRLDWETAWGDVHITAANLSREGWGPEESIEGMRKVKSARGLSERYFDARDKVQRQVDRIPVHLMGIRTEGAGRRDKEFGNGGYWVARPN</sequence>
<feature type="region of interest" description="Disordered" evidence="1">
    <location>
        <begin position="115"/>
        <end position="145"/>
    </location>
</feature>
<dbReference type="EMBL" id="MU853813">
    <property type="protein sequence ID" value="KAK3939335.1"/>
    <property type="molecule type" value="Genomic_DNA"/>
</dbReference>
<proteinExistence type="predicted"/>
<evidence type="ECO:0000256" key="1">
    <source>
        <dbReference type="SAM" id="MobiDB-lite"/>
    </source>
</evidence>
<gene>
    <name evidence="2" type="ORF">QBC46DRAFT_450483</name>
</gene>
<feature type="compositionally biased region" description="Polar residues" evidence="1">
    <location>
        <begin position="74"/>
        <end position="86"/>
    </location>
</feature>